<evidence type="ECO:0000313" key="7">
    <source>
        <dbReference type="Ensembl" id="ENSEEEP00000002860.2"/>
    </source>
</evidence>
<evidence type="ECO:0000256" key="1">
    <source>
        <dbReference type="ARBA" id="ARBA00004370"/>
    </source>
</evidence>
<dbReference type="Ensembl" id="ENSEEET00000002906.2">
    <property type="protein sequence ID" value="ENSEEEP00000002860.2"/>
    <property type="gene ID" value="ENSEEEG00000001635.2"/>
</dbReference>
<dbReference type="GO" id="GO:0016020">
    <property type="term" value="C:membrane"/>
    <property type="evidence" value="ECO:0007669"/>
    <property type="project" value="UniProtKB-SubCell"/>
</dbReference>
<keyword evidence="4 5" id="KW-0472">Membrane</keyword>
<comment type="subcellular location">
    <subcellularLocation>
        <location evidence="1">Membrane</location>
    </subcellularLocation>
</comment>
<sequence>MISMSDSQSGTNYNQLDADTTGKKECKRWNIYFLVLCFCLGAETFVTSCLLYGFASDIHATRESLTHGGYPVDCLYQLADPEIQGAADSEGTASCNLMNNAIQNGVHKRLLLDIRNSLWRTLGEHNITQSFKPAIHLGAKQGLKQYHYLQKTDWLQWDSRSGQSSQEGLMRLGTDGELEVPQNGIYFVYSHVHFESTPGLHLQFMQYLFKRRAMSPQSALLSKAASSPCLSSESGVELYSSQQGALFHLERGDWLSLYVLNTGAVRFCPESTYFGAFMIN</sequence>
<evidence type="ECO:0000259" key="6">
    <source>
        <dbReference type="PROSITE" id="PS50049"/>
    </source>
</evidence>
<dbReference type="OMA" id="HQGALFH"/>
<keyword evidence="5" id="KW-1133">Transmembrane helix</keyword>
<dbReference type="GO" id="GO:0005125">
    <property type="term" value="F:cytokine activity"/>
    <property type="evidence" value="ECO:0007669"/>
    <property type="project" value="UniProtKB-KW"/>
</dbReference>
<dbReference type="Gene3D" id="2.60.120.40">
    <property type="match status" value="1"/>
</dbReference>
<comment type="similarity">
    <text evidence="2">Belongs to the tumor necrosis factor family.</text>
</comment>
<keyword evidence="5" id="KW-0812">Transmembrane</keyword>
<dbReference type="GO" id="GO:0006955">
    <property type="term" value="P:immune response"/>
    <property type="evidence" value="ECO:0007669"/>
    <property type="project" value="InterPro"/>
</dbReference>
<dbReference type="KEGG" id="eee:113567706"/>
<dbReference type="PANTHER" id="PTHR11471">
    <property type="entry name" value="TUMOR NECROSIS FACTOR FAMILY MEMBER"/>
    <property type="match status" value="1"/>
</dbReference>
<organism evidence="7 8">
    <name type="scientific">Electrophorus electricus</name>
    <name type="common">Electric eel</name>
    <name type="synonym">Gymnotus electricus</name>
    <dbReference type="NCBI Taxonomy" id="8005"/>
    <lineage>
        <taxon>Eukaryota</taxon>
        <taxon>Metazoa</taxon>
        <taxon>Chordata</taxon>
        <taxon>Craniata</taxon>
        <taxon>Vertebrata</taxon>
        <taxon>Euteleostomi</taxon>
        <taxon>Actinopterygii</taxon>
        <taxon>Neopterygii</taxon>
        <taxon>Teleostei</taxon>
        <taxon>Ostariophysi</taxon>
        <taxon>Gymnotiformes</taxon>
        <taxon>Gymnotoidei</taxon>
        <taxon>Gymnotidae</taxon>
        <taxon>Electrophorus</taxon>
    </lineage>
</organism>
<evidence type="ECO:0000256" key="4">
    <source>
        <dbReference type="ARBA" id="ARBA00023136"/>
    </source>
</evidence>
<dbReference type="PROSITE" id="PS50049">
    <property type="entry name" value="THD_2"/>
    <property type="match status" value="1"/>
</dbReference>
<reference evidence="7" key="3">
    <citation type="submission" date="2020-05" db="EMBL/GenBank/DDBJ databases">
        <title>Electrophorus electricus (electric eel) genome, fEleEle1, primary haplotype.</title>
        <authorList>
            <person name="Myers G."/>
            <person name="Meyer A."/>
            <person name="Fedrigo O."/>
            <person name="Formenti G."/>
            <person name="Rhie A."/>
            <person name="Tracey A."/>
            <person name="Sims Y."/>
            <person name="Jarvis E.D."/>
        </authorList>
    </citation>
    <scope>NUCLEOTIDE SEQUENCE [LARGE SCALE GENOMIC DNA]</scope>
</reference>
<dbReference type="AlphaFoldDB" id="A0A4W4DUH0"/>
<dbReference type="InterPro" id="IPR008983">
    <property type="entry name" value="Tumour_necrosis_fac-like_dom"/>
</dbReference>
<dbReference type="Pfam" id="PF00229">
    <property type="entry name" value="TNF"/>
    <property type="match status" value="1"/>
</dbReference>
<dbReference type="GO" id="GO:0005615">
    <property type="term" value="C:extracellular space"/>
    <property type="evidence" value="ECO:0007669"/>
    <property type="project" value="UniProtKB-KW"/>
</dbReference>
<dbReference type="CDD" id="cd00184">
    <property type="entry name" value="TNF"/>
    <property type="match status" value="1"/>
</dbReference>
<feature type="transmembrane region" description="Helical" evidence="5">
    <location>
        <begin position="31"/>
        <end position="55"/>
    </location>
</feature>
<dbReference type="PROSITE" id="PS00251">
    <property type="entry name" value="THD_1"/>
    <property type="match status" value="1"/>
</dbReference>
<protein>
    <submittedName>
        <fullName evidence="7">Tumor necrosis factor (ligand) superfamily, member 10 like 4</fullName>
    </submittedName>
</protein>
<dbReference type="SMART" id="SM00207">
    <property type="entry name" value="TNF"/>
    <property type="match status" value="1"/>
</dbReference>
<evidence type="ECO:0000256" key="5">
    <source>
        <dbReference type="SAM" id="Phobius"/>
    </source>
</evidence>
<feature type="domain" description="THD" evidence="6">
    <location>
        <begin position="133"/>
        <end position="279"/>
    </location>
</feature>
<accession>A0A4W4DUH0</accession>
<evidence type="ECO:0000313" key="8">
    <source>
        <dbReference type="Proteomes" id="UP000314983"/>
    </source>
</evidence>
<dbReference type="GO" id="GO:0005164">
    <property type="term" value="F:tumor necrosis factor receptor binding"/>
    <property type="evidence" value="ECO:0007669"/>
    <property type="project" value="InterPro"/>
</dbReference>
<dbReference type="RefSeq" id="XP_026851603.2">
    <property type="nucleotide sequence ID" value="XM_026995802.2"/>
</dbReference>
<reference evidence="8" key="2">
    <citation type="journal article" date="2017" name="Sci. Adv.">
        <title>A tail of two voltages: Proteomic comparison of the three electric organs of the electric eel.</title>
        <authorList>
            <person name="Traeger L.L."/>
            <person name="Sabat G."/>
            <person name="Barrett-Wilt G.A."/>
            <person name="Wells G.B."/>
            <person name="Sussman M.R."/>
        </authorList>
    </citation>
    <scope>NUCLEOTIDE SEQUENCE [LARGE SCALE GENOMIC DNA]</scope>
</reference>
<dbReference type="CTD" id="503595"/>
<dbReference type="PANTHER" id="PTHR11471:SF55">
    <property type="entry name" value="DEATH LIGAND 3"/>
    <property type="match status" value="1"/>
</dbReference>
<dbReference type="SUPFAM" id="SSF49842">
    <property type="entry name" value="TNF-like"/>
    <property type="match status" value="1"/>
</dbReference>
<dbReference type="InterPro" id="IPR021184">
    <property type="entry name" value="TNF_CS"/>
</dbReference>
<gene>
    <name evidence="7" type="primary">tnfsf10l4</name>
</gene>
<dbReference type="GeneTree" id="ENSGT01130000278318"/>
<reference evidence="8" key="1">
    <citation type="journal article" date="2014" name="Science">
        <title>Nonhuman genetics. Genomic basis for the convergent evolution of electric organs.</title>
        <authorList>
            <person name="Gallant J.R."/>
            <person name="Traeger L.L."/>
            <person name="Volkening J.D."/>
            <person name="Moffett H."/>
            <person name="Chen P.H."/>
            <person name="Novina C.D."/>
            <person name="Phillips G.N.Jr."/>
            <person name="Anand R."/>
            <person name="Wells G.B."/>
            <person name="Pinch M."/>
            <person name="Guth R."/>
            <person name="Unguez G.A."/>
            <person name="Albert J.S."/>
            <person name="Zakon H.H."/>
            <person name="Samanta M.P."/>
            <person name="Sussman M.R."/>
        </authorList>
    </citation>
    <scope>NUCLEOTIDE SEQUENCE [LARGE SCALE GENOMIC DNA]</scope>
</reference>
<evidence type="ECO:0000256" key="2">
    <source>
        <dbReference type="ARBA" id="ARBA00008670"/>
    </source>
</evidence>
<dbReference type="Proteomes" id="UP000314983">
    <property type="component" value="Chromosome 6"/>
</dbReference>
<dbReference type="GeneID" id="113567706"/>
<keyword evidence="3" id="KW-0202">Cytokine</keyword>
<keyword evidence="8" id="KW-1185">Reference proteome</keyword>
<name>A0A4W4DUH0_ELEEL</name>
<reference evidence="7" key="5">
    <citation type="submission" date="2025-09" db="UniProtKB">
        <authorList>
            <consortium name="Ensembl"/>
        </authorList>
    </citation>
    <scope>IDENTIFICATION</scope>
</reference>
<proteinExistence type="inferred from homology"/>
<dbReference type="InterPro" id="IPR006052">
    <property type="entry name" value="TNF_dom"/>
</dbReference>
<reference evidence="7" key="4">
    <citation type="submission" date="2025-08" db="UniProtKB">
        <authorList>
            <consortium name="Ensembl"/>
        </authorList>
    </citation>
    <scope>IDENTIFICATION</scope>
</reference>
<evidence type="ECO:0000256" key="3">
    <source>
        <dbReference type="ARBA" id="ARBA00022514"/>
    </source>
</evidence>